<dbReference type="InterPro" id="IPR050129">
    <property type="entry name" value="Zn_alcohol_dh"/>
</dbReference>
<dbReference type="EMBL" id="CH991552">
    <property type="protein sequence ID" value="EDQ89168.1"/>
    <property type="molecule type" value="Genomic_DNA"/>
</dbReference>
<proteinExistence type="inferred from homology"/>
<dbReference type="PROSITE" id="PS00059">
    <property type="entry name" value="ADH_ZINC"/>
    <property type="match status" value="1"/>
</dbReference>
<dbReference type="NCBIfam" id="NF003808">
    <property type="entry name" value="PRK05396.1"/>
    <property type="match status" value="1"/>
</dbReference>
<keyword evidence="3" id="KW-0479">Metal-binding</keyword>
<dbReference type="InterPro" id="IPR004627">
    <property type="entry name" value="L-Threonine_3-DHase"/>
</dbReference>
<reference evidence="8 9" key="1">
    <citation type="journal article" date="2008" name="Nature">
        <title>The genome of the choanoflagellate Monosiga brevicollis and the origin of metazoans.</title>
        <authorList>
            <consortium name="JGI Sequencing"/>
            <person name="King N."/>
            <person name="Westbrook M.J."/>
            <person name="Young S.L."/>
            <person name="Kuo A."/>
            <person name="Abedin M."/>
            <person name="Chapman J."/>
            <person name="Fairclough S."/>
            <person name="Hellsten U."/>
            <person name="Isogai Y."/>
            <person name="Letunic I."/>
            <person name="Marr M."/>
            <person name="Pincus D."/>
            <person name="Putnam N."/>
            <person name="Rokas A."/>
            <person name="Wright K.J."/>
            <person name="Zuzow R."/>
            <person name="Dirks W."/>
            <person name="Good M."/>
            <person name="Goodstein D."/>
            <person name="Lemons D."/>
            <person name="Li W."/>
            <person name="Lyons J.B."/>
            <person name="Morris A."/>
            <person name="Nichols S."/>
            <person name="Richter D.J."/>
            <person name="Salamov A."/>
            <person name="Bork P."/>
            <person name="Lim W.A."/>
            <person name="Manning G."/>
            <person name="Miller W.T."/>
            <person name="McGinnis W."/>
            <person name="Shapiro H."/>
            <person name="Tjian R."/>
            <person name="Grigoriev I.V."/>
            <person name="Rokhsar D."/>
        </authorList>
    </citation>
    <scope>NUCLEOTIDE SEQUENCE [LARGE SCALE GENOMIC DNA]</scope>
    <source>
        <strain evidence="9">MX1 / ATCC 50154</strain>
    </source>
</reference>
<dbReference type="InterPro" id="IPR011032">
    <property type="entry name" value="GroES-like_sf"/>
</dbReference>
<dbReference type="InterPro" id="IPR002328">
    <property type="entry name" value="ADH_Zn_CS"/>
</dbReference>
<evidence type="ECO:0000313" key="9">
    <source>
        <dbReference type="Proteomes" id="UP000001357"/>
    </source>
</evidence>
<dbReference type="eggNOG" id="KOG0024">
    <property type="taxonomic scope" value="Eukaryota"/>
</dbReference>
<evidence type="ECO:0000256" key="3">
    <source>
        <dbReference type="ARBA" id="ARBA00022723"/>
    </source>
</evidence>
<evidence type="ECO:0000313" key="8">
    <source>
        <dbReference type="EMBL" id="EDQ89168.1"/>
    </source>
</evidence>
<gene>
    <name evidence="8" type="ORF">MONBRDRAFT_32598</name>
</gene>
<accession>A9V0K5</accession>
<dbReference type="InParanoid" id="A9V0K5"/>
<dbReference type="GO" id="GO:0008743">
    <property type="term" value="F:L-threonine 3-dehydrogenase activity"/>
    <property type="evidence" value="ECO:0000318"/>
    <property type="project" value="GO_Central"/>
</dbReference>
<dbReference type="KEGG" id="mbr:MONBRDRAFT_32598"/>
<keyword evidence="4" id="KW-0862">Zinc</keyword>
<dbReference type="InterPro" id="IPR036291">
    <property type="entry name" value="NAD(P)-bd_dom_sf"/>
</dbReference>
<evidence type="ECO:0000259" key="7">
    <source>
        <dbReference type="SMART" id="SM00829"/>
    </source>
</evidence>
<dbReference type="GO" id="GO:0008270">
    <property type="term" value="F:zinc ion binding"/>
    <property type="evidence" value="ECO:0007669"/>
    <property type="project" value="InterPro"/>
</dbReference>
<dbReference type="GeneID" id="5891367"/>
<evidence type="ECO:0000256" key="2">
    <source>
        <dbReference type="ARBA" id="ARBA00022490"/>
    </source>
</evidence>
<dbReference type="PANTHER" id="PTHR43401">
    <property type="entry name" value="L-THREONINE 3-DEHYDROGENASE"/>
    <property type="match status" value="1"/>
</dbReference>
<dbReference type="Pfam" id="PF08240">
    <property type="entry name" value="ADH_N"/>
    <property type="match status" value="1"/>
</dbReference>
<dbReference type="PANTHER" id="PTHR43401:SF2">
    <property type="entry name" value="L-THREONINE 3-DEHYDROGENASE"/>
    <property type="match status" value="1"/>
</dbReference>
<sequence length="419" mass="45047">MLMTAVSALRAGRQAAVALQAPVCSVAAAYRRLSTSDLIPQVREDEVHAGCLENVIQRPTYNAADYPTIPGTSIRCLKKETPAPGISLSTTEIPELQAGELLIRVKRAAICGTDVHIYNWDEWSQRTVPTPMVTGHEYSGVVEAVGDGVKGFQVGDRVTGEGHIVCGHCRNCRGGRQHLCHNTVGVGVNRPGAFAELFTLPATNAFKLPEEISDDMASIMDPLGNAVHCCLSFDLVGEDVLITGAGPIGIMAAAICRHLGARFVVITDVNEYRLGLARACGADLAINVGGANADDLLKSAMTDLGMLEGFDVGLEMSGHGSALRNMLNNMAHGGKLAILGIPAEPFPIDMDKLVFKGLTVKGIYGREMYETWYKMRNMLIGGLSKRLAPIITHNLKLEQYKEGFEIMRSGQSGKVILEF</sequence>
<evidence type="ECO:0000256" key="4">
    <source>
        <dbReference type="ARBA" id="ARBA00022833"/>
    </source>
</evidence>
<feature type="domain" description="Enoyl reductase (ER)" evidence="7">
    <location>
        <begin position="85"/>
        <end position="417"/>
    </location>
</feature>
<organism evidence="8 9">
    <name type="scientific">Monosiga brevicollis</name>
    <name type="common">Choanoflagellate</name>
    <dbReference type="NCBI Taxonomy" id="81824"/>
    <lineage>
        <taxon>Eukaryota</taxon>
        <taxon>Choanoflagellata</taxon>
        <taxon>Craspedida</taxon>
        <taxon>Salpingoecidae</taxon>
        <taxon>Monosiga</taxon>
    </lineage>
</organism>
<dbReference type="RefSeq" id="XP_001746273.1">
    <property type="nucleotide sequence ID" value="XM_001746221.1"/>
</dbReference>
<dbReference type="Gene3D" id="3.90.180.10">
    <property type="entry name" value="Medium-chain alcohol dehydrogenases, catalytic domain"/>
    <property type="match status" value="1"/>
</dbReference>
<name>A9V0K5_MONBE</name>
<dbReference type="STRING" id="81824.A9V0K5"/>
<dbReference type="InterPro" id="IPR013154">
    <property type="entry name" value="ADH-like_N"/>
</dbReference>
<keyword evidence="5" id="KW-0560">Oxidoreductase</keyword>
<dbReference type="HAMAP" id="MF_00627">
    <property type="entry name" value="Thr_dehydrog"/>
    <property type="match status" value="1"/>
</dbReference>
<dbReference type="SUPFAM" id="SSF50129">
    <property type="entry name" value="GroES-like"/>
    <property type="match status" value="1"/>
</dbReference>
<dbReference type="Pfam" id="PF00107">
    <property type="entry name" value="ADH_zinc_N"/>
    <property type="match status" value="1"/>
</dbReference>
<dbReference type="SMART" id="SM00829">
    <property type="entry name" value="PKS_ER"/>
    <property type="match status" value="1"/>
</dbReference>
<keyword evidence="2" id="KW-0963">Cytoplasm</keyword>
<dbReference type="GO" id="GO:0006566">
    <property type="term" value="P:threonine metabolic process"/>
    <property type="evidence" value="ECO:0000318"/>
    <property type="project" value="GO_Central"/>
</dbReference>
<dbReference type="GO" id="GO:0006567">
    <property type="term" value="P:L-threonine catabolic process"/>
    <property type="evidence" value="ECO:0007669"/>
    <property type="project" value="InterPro"/>
</dbReference>
<keyword evidence="6" id="KW-0520">NAD</keyword>
<dbReference type="SUPFAM" id="SSF51735">
    <property type="entry name" value="NAD(P)-binding Rossmann-fold domains"/>
    <property type="match status" value="1"/>
</dbReference>
<evidence type="ECO:0000256" key="6">
    <source>
        <dbReference type="ARBA" id="ARBA00023027"/>
    </source>
</evidence>
<dbReference type="InterPro" id="IPR013149">
    <property type="entry name" value="ADH-like_C"/>
</dbReference>
<evidence type="ECO:0000256" key="5">
    <source>
        <dbReference type="ARBA" id="ARBA00023002"/>
    </source>
</evidence>
<dbReference type="NCBIfam" id="TIGR00692">
    <property type="entry name" value="tdh"/>
    <property type="match status" value="1"/>
</dbReference>
<dbReference type="InterPro" id="IPR020843">
    <property type="entry name" value="ER"/>
</dbReference>
<protein>
    <recommendedName>
        <fullName evidence="7">Enoyl reductase (ER) domain-containing protein</fullName>
    </recommendedName>
</protein>
<keyword evidence="9" id="KW-1185">Reference proteome</keyword>
<dbReference type="OMA" id="FETWYAM"/>
<dbReference type="Proteomes" id="UP000001357">
    <property type="component" value="Unassembled WGS sequence"/>
</dbReference>
<evidence type="ECO:0000256" key="1">
    <source>
        <dbReference type="ARBA" id="ARBA00001947"/>
    </source>
</evidence>
<dbReference type="AlphaFoldDB" id="A9V0K5"/>
<comment type="cofactor">
    <cofactor evidence="1">
        <name>Zn(2+)</name>
        <dbReference type="ChEBI" id="CHEBI:29105"/>
    </cofactor>
</comment>
<dbReference type="Gene3D" id="3.40.50.720">
    <property type="entry name" value="NAD(P)-binding Rossmann-like Domain"/>
    <property type="match status" value="1"/>
</dbReference>